<protein>
    <submittedName>
        <fullName evidence="1">Uncharacterized protein</fullName>
    </submittedName>
</protein>
<sequence length="48" mass="5746">MPQKYASLSVKKYTLKSQHIEFKIKKYKPCVNVFSGILENRQKFLHVF</sequence>
<reference evidence="2" key="1">
    <citation type="submission" date="2017-02" db="EMBL/GenBank/DDBJ databases">
        <authorList>
            <person name="Daims H."/>
        </authorList>
    </citation>
    <scope>NUCLEOTIDE SEQUENCE [LARGE SCALE GENOMIC DNA]</scope>
</reference>
<dbReference type="Proteomes" id="UP000195667">
    <property type="component" value="Unassembled WGS sequence"/>
</dbReference>
<evidence type="ECO:0000313" key="2">
    <source>
        <dbReference type="Proteomes" id="UP000195667"/>
    </source>
</evidence>
<dbReference type="EMBL" id="FUKI01000156">
    <property type="protein sequence ID" value="SJM95727.1"/>
    <property type="molecule type" value="Genomic_DNA"/>
</dbReference>
<organism evidence="1 2">
    <name type="scientific">Crenothrix polyspora</name>
    <dbReference type="NCBI Taxonomy" id="360316"/>
    <lineage>
        <taxon>Bacteria</taxon>
        <taxon>Pseudomonadati</taxon>
        <taxon>Pseudomonadota</taxon>
        <taxon>Gammaproteobacteria</taxon>
        <taxon>Methylococcales</taxon>
        <taxon>Crenotrichaceae</taxon>
        <taxon>Crenothrix</taxon>
    </lineage>
</organism>
<evidence type="ECO:0000313" key="1">
    <source>
        <dbReference type="EMBL" id="SJM95727.1"/>
    </source>
</evidence>
<dbReference type="AlphaFoldDB" id="A0A1R4HHN5"/>
<keyword evidence="2" id="KW-1185">Reference proteome</keyword>
<gene>
    <name evidence="1" type="ORF">CRENPOLYSF1_770045</name>
</gene>
<name>A0A1R4HHN5_9GAMM</name>
<accession>A0A1R4HHN5</accession>
<proteinExistence type="predicted"/>